<dbReference type="Pfam" id="PF08379">
    <property type="entry name" value="Bact_transglu_N"/>
    <property type="match status" value="1"/>
</dbReference>
<organism evidence="2 3">
    <name type="scientific">Rubrivivax rivuli</name>
    <dbReference type="NCBI Taxonomy" id="1862385"/>
    <lineage>
        <taxon>Bacteria</taxon>
        <taxon>Pseudomonadati</taxon>
        <taxon>Pseudomonadota</taxon>
        <taxon>Betaproteobacteria</taxon>
        <taxon>Burkholderiales</taxon>
        <taxon>Sphaerotilaceae</taxon>
        <taxon>Rubrivivax</taxon>
    </lineage>
</organism>
<accession>A0A437RK89</accession>
<dbReference type="InterPro" id="IPR002931">
    <property type="entry name" value="Transglutaminase-like"/>
</dbReference>
<reference evidence="2 3" key="1">
    <citation type="submission" date="2019-01" db="EMBL/GenBank/DDBJ databases">
        <authorList>
            <person name="Chen W.-M."/>
        </authorList>
    </citation>
    <scope>NUCLEOTIDE SEQUENCE [LARGE SCALE GENOMIC DNA]</scope>
    <source>
        <strain evidence="2 3">KYPY4</strain>
    </source>
</reference>
<evidence type="ECO:0000313" key="2">
    <source>
        <dbReference type="EMBL" id="RVU47158.1"/>
    </source>
</evidence>
<name>A0A437RK89_9BURK</name>
<evidence type="ECO:0000313" key="3">
    <source>
        <dbReference type="Proteomes" id="UP000285575"/>
    </source>
</evidence>
<dbReference type="PANTHER" id="PTHR33490">
    <property type="entry name" value="BLR5614 PROTEIN-RELATED"/>
    <property type="match status" value="1"/>
</dbReference>
<dbReference type="SUPFAM" id="SSF54001">
    <property type="entry name" value="Cysteine proteinases"/>
    <property type="match status" value="1"/>
</dbReference>
<protein>
    <submittedName>
        <fullName evidence="2">Transglutaminase family protein</fullName>
    </submittedName>
</protein>
<dbReference type="OrthoDB" id="5438043at2"/>
<dbReference type="Gene3D" id="3.10.620.30">
    <property type="match status" value="1"/>
</dbReference>
<dbReference type="PANTHER" id="PTHR33490:SF7">
    <property type="entry name" value="BLR2979 PROTEIN"/>
    <property type="match status" value="1"/>
</dbReference>
<dbReference type="RefSeq" id="WP_128227626.1">
    <property type="nucleotide sequence ID" value="NZ_SACR01000002.1"/>
</dbReference>
<dbReference type="Proteomes" id="UP000285575">
    <property type="component" value="Unassembled WGS sequence"/>
</dbReference>
<proteinExistence type="predicted"/>
<comment type="caution">
    <text evidence="2">The sequence shown here is derived from an EMBL/GenBank/DDBJ whole genome shotgun (WGS) entry which is preliminary data.</text>
</comment>
<keyword evidence="3" id="KW-1185">Reference proteome</keyword>
<gene>
    <name evidence="2" type="ORF">EOE66_05195</name>
</gene>
<dbReference type="InterPro" id="IPR038765">
    <property type="entry name" value="Papain-like_cys_pep_sf"/>
</dbReference>
<dbReference type="SMART" id="SM00460">
    <property type="entry name" value="TGc"/>
    <property type="match status" value="1"/>
</dbReference>
<dbReference type="AlphaFoldDB" id="A0A437RK89"/>
<evidence type="ECO:0000259" key="1">
    <source>
        <dbReference type="SMART" id="SM00460"/>
    </source>
</evidence>
<sequence length="318" mass="34603">MRLHIEHLTRYDYSAPVSLAHHLAHLQPLNDAHQQLLAFDLSVEPAPGALNVGTDAQGNAEHHFSLAQPHRSLSVRATSVVQVQPRFTALETAASPAWDTLAERLRYVARKAFEPAGEFALPSPYVPRLAPLKDYAAESFKPGRPLAEAAIELMQRVHADFEYRSRSTDIDTPLAAVWEQRRGVCQDFAHLMAGAMRMLGLPVRYVSGYLLTRAPDREPEGGRLMTGADASHAWVQVWCPGTPGVPTSGPGAGWLCLDPTNDLVPGSGHVRVAVGRDFGDVTPLRGVIRGGGRHTLTVGVNTRVLDEARSERGLLETS</sequence>
<dbReference type="Pfam" id="PF01841">
    <property type="entry name" value="Transglut_core"/>
    <property type="match status" value="1"/>
</dbReference>
<dbReference type="InterPro" id="IPR013589">
    <property type="entry name" value="Bac_transglu_N"/>
</dbReference>
<feature type="domain" description="Transglutaminase-like" evidence="1">
    <location>
        <begin position="177"/>
        <end position="261"/>
    </location>
</feature>
<dbReference type="EMBL" id="SACR01000002">
    <property type="protein sequence ID" value="RVU47158.1"/>
    <property type="molecule type" value="Genomic_DNA"/>
</dbReference>